<comment type="caution">
    <text evidence="1">The sequence shown here is derived from an EMBL/GenBank/DDBJ whole genome shotgun (WGS) entry which is preliminary data.</text>
</comment>
<evidence type="ECO:0000313" key="1">
    <source>
        <dbReference type="EMBL" id="KKL82768.1"/>
    </source>
</evidence>
<proteinExistence type="predicted"/>
<accession>A0A0F9F921</accession>
<gene>
    <name evidence="1" type="ORF">LCGC14_1981470</name>
</gene>
<organism evidence="1">
    <name type="scientific">marine sediment metagenome</name>
    <dbReference type="NCBI Taxonomy" id="412755"/>
    <lineage>
        <taxon>unclassified sequences</taxon>
        <taxon>metagenomes</taxon>
        <taxon>ecological metagenomes</taxon>
    </lineage>
</organism>
<protein>
    <submittedName>
        <fullName evidence="1">Uncharacterized protein</fullName>
    </submittedName>
</protein>
<dbReference type="EMBL" id="LAZR01022181">
    <property type="protein sequence ID" value="KKL82768.1"/>
    <property type="molecule type" value="Genomic_DNA"/>
</dbReference>
<reference evidence="1" key="1">
    <citation type="journal article" date="2015" name="Nature">
        <title>Complex archaea that bridge the gap between prokaryotes and eukaryotes.</title>
        <authorList>
            <person name="Spang A."/>
            <person name="Saw J.H."/>
            <person name="Jorgensen S.L."/>
            <person name="Zaremba-Niedzwiedzka K."/>
            <person name="Martijn J."/>
            <person name="Lind A.E."/>
            <person name="van Eijk R."/>
            <person name="Schleper C."/>
            <person name="Guy L."/>
            <person name="Ettema T.J."/>
        </authorList>
    </citation>
    <scope>NUCLEOTIDE SEQUENCE</scope>
</reference>
<sequence>MSCGLTGCPDSLPLPWDKRSNSVGYLQVISDDFRREELQDIRDRARRLSIPTSARKTEEEWQYKKIADAANILDALYARDEQELAGVVVNNTVITKECGGCPNCDQKRDRRDYPAVYGCGLGGE</sequence>
<name>A0A0F9F921_9ZZZZ</name>
<dbReference type="AlphaFoldDB" id="A0A0F9F921"/>